<proteinExistence type="predicted"/>
<comment type="caution">
    <text evidence="1">The sequence shown here is derived from an EMBL/GenBank/DDBJ whole genome shotgun (WGS) entry which is preliminary data.</text>
</comment>
<accession>A0ABD1TQA6</accession>
<dbReference type="Proteomes" id="UP001604277">
    <property type="component" value="Unassembled WGS sequence"/>
</dbReference>
<gene>
    <name evidence="1" type="ORF">Fot_28853</name>
</gene>
<evidence type="ECO:0000313" key="1">
    <source>
        <dbReference type="EMBL" id="KAL2514882.1"/>
    </source>
</evidence>
<sequence length="124" mass="13837">MATPQDTEGSIPAFPSMVQVLIPDSSDWTECINIGSRQDELDPAILETLLHSSAMAAASIHKYWTSVWTRTMESADLLELIKMVEMNTIRSHVLNCEVYRMLAMKVDELHSMIVGAVDIDALRS</sequence>
<organism evidence="1 2">
    <name type="scientific">Forsythia ovata</name>
    <dbReference type="NCBI Taxonomy" id="205694"/>
    <lineage>
        <taxon>Eukaryota</taxon>
        <taxon>Viridiplantae</taxon>
        <taxon>Streptophyta</taxon>
        <taxon>Embryophyta</taxon>
        <taxon>Tracheophyta</taxon>
        <taxon>Spermatophyta</taxon>
        <taxon>Magnoliopsida</taxon>
        <taxon>eudicotyledons</taxon>
        <taxon>Gunneridae</taxon>
        <taxon>Pentapetalae</taxon>
        <taxon>asterids</taxon>
        <taxon>lamiids</taxon>
        <taxon>Lamiales</taxon>
        <taxon>Oleaceae</taxon>
        <taxon>Forsythieae</taxon>
        <taxon>Forsythia</taxon>
    </lineage>
</organism>
<reference evidence="2" key="1">
    <citation type="submission" date="2024-07" db="EMBL/GenBank/DDBJ databases">
        <title>Two chromosome-level genome assemblies of Korean endemic species Abeliophyllum distichum and Forsythia ovata (Oleaceae).</title>
        <authorList>
            <person name="Jang H."/>
        </authorList>
    </citation>
    <scope>NUCLEOTIDE SEQUENCE [LARGE SCALE GENOMIC DNA]</scope>
</reference>
<keyword evidence="2" id="KW-1185">Reference proteome</keyword>
<name>A0ABD1TQA6_9LAMI</name>
<dbReference type="EMBL" id="JBFOLJ010000008">
    <property type="protein sequence ID" value="KAL2514882.1"/>
    <property type="molecule type" value="Genomic_DNA"/>
</dbReference>
<protein>
    <submittedName>
        <fullName evidence="1">Uncharacterized protein</fullName>
    </submittedName>
</protein>
<evidence type="ECO:0000313" key="2">
    <source>
        <dbReference type="Proteomes" id="UP001604277"/>
    </source>
</evidence>
<dbReference type="AlphaFoldDB" id="A0ABD1TQA6"/>